<dbReference type="InterPro" id="IPR010982">
    <property type="entry name" value="Lambda_DNA-bd_dom_sf"/>
</dbReference>
<dbReference type="PANTHER" id="PTHR46558">
    <property type="entry name" value="TRACRIPTIONAL REGULATORY PROTEIN-RELATED-RELATED"/>
    <property type="match status" value="1"/>
</dbReference>
<dbReference type="PROSITE" id="PS50943">
    <property type="entry name" value="HTH_CROC1"/>
    <property type="match status" value="1"/>
</dbReference>
<gene>
    <name evidence="3" type="ORF">PXC00_06070</name>
</gene>
<keyword evidence="4" id="KW-1185">Reference proteome</keyword>
<reference evidence="3" key="2">
    <citation type="submission" date="2024-06" db="EMBL/GenBank/DDBJ databases">
        <title>Caproicibacterium argilliputei sp. nov, a novel caproic acid producing anaerobic bacterium isolated from pit mud.</title>
        <authorList>
            <person name="Xia S."/>
        </authorList>
    </citation>
    <scope>NUCLEOTIDE SEQUENCE</scope>
    <source>
        <strain evidence="3">ZCY20-5</strain>
    </source>
</reference>
<protein>
    <submittedName>
        <fullName evidence="3">Helix-turn-helix transcriptional regulator</fullName>
    </submittedName>
</protein>
<evidence type="ECO:0000259" key="2">
    <source>
        <dbReference type="PROSITE" id="PS50943"/>
    </source>
</evidence>
<proteinExistence type="predicted"/>
<evidence type="ECO:0000256" key="1">
    <source>
        <dbReference type="ARBA" id="ARBA00023125"/>
    </source>
</evidence>
<dbReference type="KEGG" id="carl:PXC00_06070"/>
<dbReference type="InterPro" id="IPR001387">
    <property type="entry name" value="Cro/C1-type_HTH"/>
</dbReference>
<sequence>MNRVRELRQEKGISQKELANMLQVQNSAISKYETGRVALSDQTIRKLTAIFDVSSDYLLGISNKRNESALKGQTLSPAQQELLNVVKDFSSEEIKKIQDFAKFVKTQRNE</sequence>
<feature type="domain" description="HTH cro/C1-type" evidence="2">
    <location>
        <begin position="4"/>
        <end position="58"/>
    </location>
</feature>
<dbReference type="GO" id="GO:0003677">
    <property type="term" value="F:DNA binding"/>
    <property type="evidence" value="ECO:0007669"/>
    <property type="project" value="UniProtKB-KW"/>
</dbReference>
<keyword evidence="1" id="KW-0238">DNA-binding</keyword>
<evidence type="ECO:0000313" key="4">
    <source>
        <dbReference type="Proteomes" id="UP001300604"/>
    </source>
</evidence>
<dbReference type="EMBL" id="CP135996">
    <property type="protein sequence ID" value="WOC33428.1"/>
    <property type="molecule type" value="Genomic_DNA"/>
</dbReference>
<evidence type="ECO:0000313" key="3">
    <source>
        <dbReference type="EMBL" id="WOC33428.1"/>
    </source>
</evidence>
<dbReference type="CDD" id="cd00093">
    <property type="entry name" value="HTH_XRE"/>
    <property type="match status" value="1"/>
</dbReference>
<dbReference type="Gene3D" id="1.10.260.40">
    <property type="entry name" value="lambda repressor-like DNA-binding domains"/>
    <property type="match status" value="1"/>
</dbReference>
<dbReference type="Pfam" id="PF01381">
    <property type="entry name" value="HTH_3"/>
    <property type="match status" value="1"/>
</dbReference>
<dbReference type="SUPFAM" id="SSF47413">
    <property type="entry name" value="lambda repressor-like DNA-binding domains"/>
    <property type="match status" value="1"/>
</dbReference>
<dbReference type="SMART" id="SM00530">
    <property type="entry name" value="HTH_XRE"/>
    <property type="match status" value="1"/>
</dbReference>
<name>A0AA97DDC9_9FIRM</name>
<organism evidence="3 4">
    <name type="scientific">Caproicibacterium argilliputei</name>
    <dbReference type="NCBI Taxonomy" id="3030016"/>
    <lineage>
        <taxon>Bacteria</taxon>
        <taxon>Bacillati</taxon>
        <taxon>Bacillota</taxon>
        <taxon>Clostridia</taxon>
        <taxon>Eubacteriales</taxon>
        <taxon>Oscillospiraceae</taxon>
        <taxon>Caproicibacterium</taxon>
    </lineage>
</organism>
<dbReference type="RefSeq" id="WP_275845827.1">
    <property type="nucleotide sequence ID" value="NZ_CP135996.1"/>
</dbReference>
<dbReference type="AlphaFoldDB" id="A0AA97DDC9"/>
<dbReference type="PANTHER" id="PTHR46558:SF11">
    <property type="entry name" value="HTH-TYPE TRANSCRIPTIONAL REGULATOR XRE"/>
    <property type="match status" value="1"/>
</dbReference>
<dbReference type="Proteomes" id="UP001300604">
    <property type="component" value="Chromosome"/>
</dbReference>
<reference evidence="3" key="1">
    <citation type="submission" date="2023-09" db="EMBL/GenBank/DDBJ databases">
        <authorList>
            <person name="Zeng C."/>
        </authorList>
    </citation>
    <scope>NUCLEOTIDE SEQUENCE</scope>
    <source>
        <strain evidence="3">ZCY20-5</strain>
    </source>
</reference>
<accession>A0AA97DDC9</accession>